<dbReference type="Proteomes" id="UP000887565">
    <property type="component" value="Unplaced"/>
</dbReference>
<dbReference type="AlphaFoldDB" id="A0A915L6C0"/>
<dbReference type="WBParaSite" id="nRc.2.0.1.t46569-RA">
    <property type="protein sequence ID" value="nRc.2.0.1.t46569-RA"/>
    <property type="gene ID" value="nRc.2.0.1.g46569"/>
</dbReference>
<keyword evidence="1" id="KW-1185">Reference proteome</keyword>
<organism evidence="1 2">
    <name type="scientific">Romanomermis culicivorax</name>
    <name type="common">Nematode worm</name>
    <dbReference type="NCBI Taxonomy" id="13658"/>
    <lineage>
        <taxon>Eukaryota</taxon>
        <taxon>Metazoa</taxon>
        <taxon>Ecdysozoa</taxon>
        <taxon>Nematoda</taxon>
        <taxon>Enoplea</taxon>
        <taxon>Dorylaimia</taxon>
        <taxon>Mermithida</taxon>
        <taxon>Mermithoidea</taxon>
        <taxon>Mermithidae</taxon>
        <taxon>Romanomermis</taxon>
    </lineage>
</organism>
<reference evidence="2" key="1">
    <citation type="submission" date="2022-11" db="UniProtKB">
        <authorList>
            <consortium name="WormBaseParasite"/>
        </authorList>
    </citation>
    <scope>IDENTIFICATION</scope>
</reference>
<evidence type="ECO:0000313" key="2">
    <source>
        <dbReference type="WBParaSite" id="nRc.2.0.1.t46569-RA"/>
    </source>
</evidence>
<evidence type="ECO:0000313" key="1">
    <source>
        <dbReference type="Proteomes" id="UP000887565"/>
    </source>
</evidence>
<accession>A0A915L6C0</accession>
<proteinExistence type="predicted"/>
<protein>
    <submittedName>
        <fullName evidence="2">Uncharacterized protein</fullName>
    </submittedName>
</protein>
<sequence length="298" mass="31904">MCDLLLPCCCFLARNRKTRDMGFVYYFKIVDILESSPELKKTFVGISKQVGCAAGGCAVGGIVAGPPGALLGSFIALTVVLRPTCTSCPVHGANLKQLCAKRHRAPQFAHQIHPTNTNGHPPFDSSTKVPRLSSLVVKVPLAQAGVMGLSHHPEGHDASDMSAACPVDTAEGESPLAIDVDLTDQDKTHTTATQEAAPSRQVALVTRLEERINVLSCTIQYHAADVETQDVFRDCLQTTQAQLVDAKCQLVPTSDSMTLASTLAHLQVTSHNDQQLPTEAIQIDDDDDSRPPTPNCDA</sequence>
<name>A0A915L6C0_ROMCU</name>